<organism evidence="5 6">
    <name type="scientific">Symbiobacterium terraclitae</name>
    <dbReference type="NCBI Taxonomy" id="557451"/>
    <lineage>
        <taxon>Bacteria</taxon>
        <taxon>Bacillati</taxon>
        <taxon>Bacillota</taxon>
        <taxon>Clostridia</taxon>
        <taxon>Eubacteriales</taxon>
        <taxon>Symbiobacteriaceae</taxon>
        <taxon>Symbiobacterium</taxon>
    </lineage>
</organism>
<dbReference type="Pfam" id="PF00269">
    <property type="entry name" value="SASP"/>
    <property type="match status" value="1"/>
</dbReference>
<comment type="similarity">
    <text evidence="2">Belongs to the alpha/beta-type SASP family.</text>
</comment>
<dbReference type="InterPro" id="IPR018126">
    <property type="entry name" value="SASP_alpha/beta-type_CS"/>
</dbReference>
<feature type="region of interest" description="Disordered" evidence="4">
    <location>
        <begin position="1"/>
        <end position="20"/>
    </location>
</feature>
<evidence type="ECO:0000256" key="2">
    <source>
        <dbReference type="ARBA" id="ARBA00005442"/>
    </source>
</evidence>
<reference evidence="5 6" key="1">
    <citation type="submission" date="2021-03" db="EMBL/GenBank/DDBJ databases">
        <title>Genomic Encyclopedia of Type Strains, Phase IV (KMG-IV): sequencing the most valuable type-strain genomes for metagenomic binning, comparative biology and taxonomic classification.</title>
        <authorList>
            <person name="Goeker M."/>
        </authorList>
    </citation>
    <scope>NUCLEOTIDE SEQUENCE [LARGE SCALE GENOMIC DNA]</scope>
    <source>
        <strain evidence="5 6">DSM 27138</strain>
    </source>
</reference>
<dbReference type="EMBL" id="JAGGLG010000008">
    <property type="protein sequence ID" value="MBP2017934.1"/>
    <property type="molecule type" value="Genomic_DNA"/>
</dbReference>
<name>A0ABS4JQX0_9FIRM</name>
<comment type="caution">
    <text evidence="5">The sequence shown here is derived from an EMBL/GenBank/DDBJ whole genome shotgun (WGS) entry which is preliminary data.</text>
</comment>
<gene>
    <name evidence="5" type="ORF">J2Z79_001320</name>
</gene>
<evidence type="ECO:0000313" key="6">
    <source>
        <dbReference type="Proteomes" id="UP001519289"/>
    </source>
</evidence>
<evidence type="ECO:0000313" key="5">
    <source>
        <dbReference type="EMBL" id="MBP2017934.1"/>
    </source>
</evidence>
<keyword evidence="3" id="KW-0238">DNA-binding</keyword>
<keyword evidence="6" id="KW-1185">Reference proteome</keyword>
<protein>
    <recommendedName>
        <fullName evidence="7">Small, acid-soluble spore protein, alpha/beta type</fullName>
    </recommendedName>
</protein>
<evidence type="ECO:0000256" key="3">
    <source>
        <dbReference type="ARBA" id="ARBA00023125"/>
    </source>
</evidence>
<evidence type="ECO:0000256" key="1">
    <source>
        <dbReference type="ARBA" id="ARBA00003863"/>
    </source>
</evidence>
<evidence type="ECO:0008006" key="7">
    <source>
        <dbReference type="Google" id="ProtNLM"/>
    </source>
</evidence>
<dbReference type="RefSeq" id="WP_209466074.1">
    <property type="nucleotide sequence ID" value="NZ_JAGGLG010000008.1"/>
</dbReference>
<dbReference type="InterPro" id="IPR001448">
    <property type="entry name" value="SASP_alpha/beta-type"/>
</dbReference>
<dbReference type="Gene3D" id="6.10.10.80">
    <property type="entry name" value="Small, acid-soluble spore protein, alpha/beta type-like"/>
    <property type="match status" value="1"/>
</dbReference>
<dbReference type="Proteomes" id="UP001519289">
    <property type="component" value="Unassembled WGS sequence"/>
</dbReference>
<sequence>MPKKAKGTANKARQKKPKELTPLDRLKLEIAQELGLSEKIARAGWAELTAAESGRLGGILNRRLKELQCVIGPKGTLIPRA</sequence>
<dbReference type="InterPro" id="IPR038300">
    <property type="entry name" value="SASP_sf_alpha/beta"/>
</dbReference>
<accession>A0ABS4JQX0</accession>
<proteinExistence type="inferred from homology"/>
<feature type="compositionally biased region" description="Basic residues" evidence="4">
    <location>
        <begin position="1"/>
        <end position="16"/>
    </location>
</feature>
<dbReference type="PROSITE" id="PS00304">
    <property type="entry name" value="SASP_1"/>
    <property type="match status" value="1"/>
</dbReference>
<comment type="function">
    <text evidence="1">SASP are bound to spore DNA. They are double-stranded DNA-binding proteins that cause DNA to change to an a-like conformation. They protect the DNA backbone from chemical and enzymatic cleavage and are thus involved in dormant spore's high resistance to UV light.</text>
</comment>
<evidence type="ECO:0000256" key="4">
    <source>
        <dbReference type="SAM" id="MobiDB-lite"/>
    </source>
</evidence>